<dbReference type="GO" id="GO:0015031">
    <property type="term" value="P:protein transport"/>
    <property type="evidence" value="ECO:0007669"/>
    <property type="project" value="InterPro"/>
</dbReference>
<gene>
    <name evidence="1" type="ORF">T285_01830</name>
</gene>
<name>A0A7D9N518_LACJH</name>
<evidence type="ECO:0008006" key="3">
    <source>
        <dbReference type="Google" id="ProtNLM"/>
    </source>
</evidence>
<organism evidence="1 2">
    <name type="scientific">Lactobacillus johnsonii N6.2</name>
    <dbReference type="NCBI Taxonomy" id="1408186"/>
    <lineage>
        <taxon>Bacteria</taxon>
        <taxon>Bacillati</taxon>
        <taxon>Bacillota</taxon>
        <taxon>Bacilli</taxon>
        <taxon>Lactobacillales</taxon>
        <taxon>Lactobacillaceae</taxon>
        <taxon>Lactobacillus</taxon>
    </lineage>
</organism>
<sequence length="286" mass="33066">MKNVINQVYWDRMSETYLYGTAFKKNAKNEVTFKNKLMPSGKTLISWSSIANYQVAKEVPSLPLLLNGQEYLLKISAKIKPENSAIFGIHFFDIQGNEIDKVIFTDLEQKFKYPPRAVKYTIEIISGGVEEINFKKIQISPLDLEEEVFNDFYPHPIYLNKNSQKEGLILLDDSKRARIIAPFKIKSYVGANLTIGYLSWQNKQHGLELLKDYINEHKDKELVIFSSSADIDESLANSNTLNCTVVYSKAFVDEGYHNLQETYLSKNYREPDQVRMVKEAINYFKE</sequence>
<evidence type="ECO:0000313" key="1">
    <source>
        <dbReference type="EMBL" id="AHA96841.1"/>
    </source>
</evidence>
<reference evidence="1 2" key="1">
    <citation type="journal article" date="2014" name="Genome Announc.">
        <title>Complete Genome Sequences of Lactobacillus johnsonii Strain N6.2 and Lactobacillus reuteri Strain TD1.</title>
        <authorList>
            <person name="Leonard M.T."/>
            <person name="Valladares R.B."/>
            <person name="Ardissone A."/>
            <person name="Gonzalez C.F."/>
            <person name="Lorca G.L."/>
            <person name="Triplett E.W."/>
        </authorList>
    </citation>
    <scope>NUCLEOTIDE SEQUENCE [LARGE SCALE GENOMIC DNA]</scope>
    <source>
        <strain evidence="1 2">N6.2</strain>
    </source>
</reference>
<dbReference type="NCBIfam" id="TIGR03711">
    <property type="entry name" value="acc_sec_asp3"/>
    <property type="match status" value="1"/>
</dbReference>
<evidence type="ECO:0000313" key="2">
    <source>
        <dbReference type="Proteomes" id="UP000018522"/>
    </source>
</evidence>
<dbReference type="AlphaFoldDB" id="A0A7D9N518"/>
<dbReference type="InterPro" id="IPR022259">
    <property type="entry name" value="Acessory_Sec_prot_Asp3"/>
</dbReference>
<dbReference type="EMBL" id="CP006811">
    <property type="protein sequence ID" value="AHA96841.1"/>
    <property type="molecule type" value="Genomic_DNA"/>
</dbReference>
<dbReference type="KEGG" id="ljn:T285_01830"/>
<dbReference type="Pfam" id="PF15432">
    <property type="entry name" value="Sec-ASP3"/>
    <property type="match status" value="1"/>
</dbReference>
<dbReference type="Proteomes" id="UP000018522">
    <property type="component" value="Chromosome"/>
</dbReference>
<accession>A0A7D9N518</accession>
<proteinExistence type="predicted"/>
<protein>
    <recommendedName>
        <fullName evidence="3">Accessory Sec system protein Asp3</fullName>
    </recommendedName>
</protein>
<dbReference type="RefSeq" id="WP_023599230.1">
    <property type="nucleotide sequence ID" value="NC_022909.1"/>
</dbReference>